<dbReference type="AlphaFoldDB" id="A0A060SX50"/>
<evidence type="ECO:0000313" key="2">
    <source>
        <dbReference type="EMBL" id="CDP33298.1"/>
    </source>
</evidence>
<evidence type="ECO:0000256" key="1">
    <source>
        <dbReference type="SAM" id="MobiDB-lite"/>
    </source>
</evidence>
<feature type="compositionally biased region" description="Basic and acidic residues" evidence="1">
    <location>
        <begin position="92"/>
        <end position="114"/>
    </location>
</feature>
<reference evidence="2" key="2">
    <citation type="submission" date="2014-06" db="EMBL/GenBank/DDBJ databases">
        <title>The complete genome of Blastobotrys (Arxula) adeninivorans LS3 - a yeast of biotechnological interest.</title>
        <authorList>
            <person name="Kunze G."/>
            <person name="Gaillardin C."/>
            <person name="Czernicka M."/>
            <person name="Durrens P."/>
            <person name="Martin T."/>
            <person name="Boer E."/>
            <person name="Gabaldon T."/>
            <person name="Cruz J."/>
            <person name="Talla E."/>
            <person name="Marck C."/>
            <person name="Goffeau A."/>
            <person name="Barbe V."/>
            <person name="Baret P."/>
            <person name="Baronian K."/>
            <person name="Beier S."/>
            <person name="Bleykasten C."/>
            <person name="Bode R."/>
            <person name="Casaregola S."/>
            <person name="Despons L."/>
            <person name="Fairhead C."/>
            <person name="Giersberg M."/>
            <person name="Gierski P."/>
            <person name="Hahnel U."/>
            <person name="Hartmann A."/>
            <person name="Jankowska D."/>
            <person name="Jubin C."/>
            <person name="Jung P."/>
            <person name="Lafontaine I."/>
            <person name="Leh-Louis V."/>
            <person name="Lemaire M."/>
            <person name="Marcet-Houben M."/>
            <person name="Mascher M."/>
            <person name="Morel G."/>
            <person name="Richard G.-F."/>
            <person name="Riechen J."/>
            <person name="Sacerdot C."/>
            <person name="Sarkar A."/>
            <person name="Savel G."/>
            <person name="Schacherer J."/>
            <person name="Sherman D."/>
            <person name="Straub M.-L."/>
            <person name="Stein N."/>
            <person name="Thierry A."/>
            <person name="Trautwein-Schult A."/>
            <person name="Westhof E."/>
            <person name="Worch S."/>
            <person name="Dujon B."/>
            <person name="Souciet J.-L."/>
            <person name="Wincker P."/>
            <person name="Scholz U."/>
            <person name="Neuveglise N."/>
        </authorList>
    </citation>
    <scope>NUCLEOTIDE SEQUENCE</scope>
    <source>
        <strain evidence="2">LS3</strain>
    </source>
</reference>
<feature type="compositionally biased region" description="Polar residues" evidence="1">
    <location>
        <begin position="115"/>
        <end position="126"/>
    </location>
</feature>
<dbReference type="EMBL" id="HG937691">
    <property type="protein sequence ID" value="CDP33298.1"/>
    <property type="molecule type" value="Genomic_DNA"/>
</dbReference>
<feature type="region of interest" description="Disordered" evidence="1">
    <location>
        <begin position="1"/>
        <end position="155"/>
    </location>
</feature>
<feature type="compositionally biased region" description="Polar residues" evidence="1">
    <location>
        <begin position="142"/>
        <end position="155"/>
    </location>
</feature>
<dbReference type="Pfam" id="PF15458">
    <property type="entry name" value="NTR2"/>
    <property type="match status" value="1"/>
</dbReference>
<accession>A0A060SX50</accession>
<reference evidence="2" key="1">
    <citation type="submission" date="2014-02" db="EMBL/GenBank/DDBJ databases">
        <authorList>
            <person name="Genoscope - CEA"/>
        </authorList>
    </citation>
    <scope>NUCLEOTIDE SEQUENCE</scope>
    <source>
        <strain evidence="2">LS3</strain>
    </source>
</reference>
<dbReference type="GO" id="GO:0071008">
    <property type="term" value="C:U2-type post-mRNA release spliceosomal complex"/>
    <property type="evidence" value="ECO:0007669"/>
    <property type="project" value="InterPro"/>
</dbReference>
<feature type="region of interest" description="Disordered" evidence="1">
    <location>
        <begin position="307"/>
        <end position="339"/>
    </location>
</feature>
<dbReference type="InterPro" id="IPR028211">
    <property type="entry name" value="Ntr2"/>
</dbReference>
<sequence>MFKRAKARAVAVDTSREGEDDGERSQTGQVEPSGRAQRAQKSKATAKVMKASFHDDDEEEEESPIIKRRVRNDKARGNAIGSTTVTTGTTYSKEEIDRLRQETENSSKASKEGTPRQSRQSVQSSEAVRAVRSVPSEPESRLSGQSEVPQPTQVVNEEFIDLNEYDAETIREEKSLARSVYDIEQGAGFEDESLAIGHQSEQLQEMAKKMDMARAIASVQSESDDEWEVDQIKKGYANDTDNYLAERVRAKERAIPAMAPLPTVAEQIQRLRLRLANLQTDKETQLSQIDDCRTELDRIENRQQVVQESLDRASQGLEHALAAEAKRKSQSTQSTPVET</sequence>
<organism evidence="2">
    <name type="scientific">Blastobotrys adeninivorans</name>
    <name type="common">Yeast</name>
    <name type="synonym">Arxula adeninivorans</name>
    <dbReference type="NCBI Taxonomy" id="409370"/>
    <lineage>
        <taxon>Eukaryota</taxon>
        <taxon>Fungi</taxon>
        <taxon>Dikarya</taxon>
        <taxon>Ascomycota</taxon>
        <taxon>Saccharomycotina</taxon>
        <taxon>Dipodascomycetes</taxon>
        <taxon>Dipodascales</taxon>
        <taxon>Trichomonascaceae</taxon>
        <taxon>Blastobotrys</taxon>
    </lineage>
</organism>
<gene>
    <name evidence="2" type="ORF">GNLVRS02_ARAD1A06314g</name>
</gene>
<protein>
    <submittedName>
        <fullName evidence="2">ARAD1A06314p</fullName>
    </submittedName>
</protein>
<feature type="compositionally biased region" description="Polar residues" evidence="1">
    <location>
        <begin position="330"/>
        <end position="339"/>
    </location>
</feature>
<proteinExistence type="predicted"/>
<name>A0A060SX50_BLAAD</name>
<dbReference type="GO" id="GO:0000390">
    <property type="term" value="P:spliceosomal complex disassembly"/>
    <property type="evidence" value="ECO:0007669"/>
    <property type="project" value="InterPro"/>
</dbReference>